<dbReference type="Proteomes" id="UP000332933">
    <property type="component" value="Unassembled WGS sequence"/>
</dbReference>
<dbReference type="InterPro" id="IPR052050">
    <property type="entry name" value="SecEffector_AnkRepeat"/>
</dbReference>
<dbReference type="Gene3D" id="1.25.40.20">
    <property type="entry name" value="Ankyrin repeat-containing domain"/>
    <property type="match status" value="1"/>
</dbReference>
<dbReference type="AlphaFoldDB" id="A0A485LU47"/>
<gene>
    <name evidence="2" type="primary">Aste57867_24199</name>
    <name evidence="1" type="ORF">As57867_024125</name>
    <name evidence="2" type="ORF">ASTE57867_24199</name>
</gene>
<dbReference type="EMBL" id="CAADRA010007396">
    <property type="protein sequence ID" value="VFU00841.1"/>
    <property type="molecule type" value="Genomic_DNA"/>
</dbReference>
<dbReference type="OrthoDB" id="122883at2759"/>
<evidence type="ECO:0000313" key="3">
    <source>
        <dbReference type="Proteomes" id="UP000332933"/>
    </source>
</evidence>
<evidence type="ECO:0000313" key="1">
    <source>
        <dbReference type="EMBL" id="KAF0683765.1"/>
    </source>
</evidence>
<reference evidence="1" key="2">
    <citation type="submission" date="2019-06" db="EMBL/GenBank/DDBJ databases">
        <title>Genomics analysis of Aphanomyces spp. identifies a new class of oomycete effector associated with host adaptation.</title>
        <authorList>
            <person name="Gaulin E."/>
        </authorList>
    </citation>
    <scope>NUCLEOTIDE SEQUENCE</scope>
    <source>
        <strain evidence="1">CBS 578.67</strain>
    </source>
</reference>
<dbReference type="SUPFAM" id="SSF48403">
    <property type="entry name" value="Ankyrin repeat"/>
    <property type="match status" value="1"/>
</dbReference>
<reference evidence="2 3" key="1">
    <citation type="submission" date="2019-03" db="EMBL/GenBank/DDBJ databases">
        <authorList>
            <person name="Gaulin E."/>
            <person name="Dumas B."/>
        </authorList>
    </citation>
    <scope>NUCLEOTIDE SEQUENCE [LARGE SCALE GENOMIC DNA]</scope>
    <source>
        <strain evidence="2">CBS 568.67</strain>
    </source>
</reference>
<protein>
    <submittedName>
        <fullName evidence="2">Aste57867_24199 protein</fullName>
    </submittedName>
</protein>
<dbReference type="Pfam" id="PF13637">
    <property type="entry name" value="Ank_4"/>
    <property type="match status" value="1"/>
</dbReference>
<keyword evidence="3" id="KW-1185">Reference proteome</keyword>
<dbReference type="InterPro" id="IPR036770">
    <property type="entry name" value="Ankyrin_rpt-contain_sf"/>
</dbReference>
<proteinExistence type="predicted"/>
<accession>A0A485LU47</accession>
<dbReference type="InterPro" id="IPR002110">
    <property type="entry name" value="Ankyrin_rpt"/>
</dbReference>
<dbReference type="PANTHER" id="PTHR46586:SF3">
    <property type="entry name" value="ANKYRIN REPEAT-CONTAINING PROTEIN"/>
    <property type="match status" value="1"/>
</dbReference>
<name>A0A485LU47_9STRA</name>
<sequence>MADKALMRLFVAVIDSGCVDAVHYILDRIGPSAMRDGKCVTRAAAACHSDITLALLDRGLDGSDLTMDVAASGGGLALVMHLHDVGGYHSTTSAMDMAAHNGHMDVLLWLHINRKEDCSTNAMVFAVEQGQLDIIQFLHDWYPQAPIPANYKSALSNTAPLMLSNGSWYMATLMVSIPAQWQKRQRKVQPSNIPKTTLSTQTIGCFDM</sequence>
<dbReference type="EMBL" id="VJMH01007370">
    <property type="protein sequence ID" value="KAF0683765.1"/>
    <property type="molecule type" value="Genomic_DNA"/>
</dbReference>
<dbReference type="PANTHER" id="PTHR46586">
    <property type="entry name" value="ANKYRIN REPEAT-CONTAINING PROTEIN"/>
    <property type="match status" value="1"/>
</dbReference>
<organism evidence="2 3">
    <name type="scientific">Aphanomyces stellatus</name>
    <dbReference type="NCBI Taxonomy" id="120398"/>
    <lineage>
        <taxon>Eukaryota</taxon>
        <taxon>Sar</taxon>
        <taxon>Stramenopiles</taxon>
        <taxon>Oomycota</taxon>
        <taxon>Saprolegniomycetes</taxon>
        <taxon>Saprolegniales</taxon>
        <taxon>Verrucalvaceae</taxon>
        <taxon>Aphanomyces</taxon>
    </lineage>
</organism>
<evidence type="ECO:0000313" key="2">
    <source>
        <dbReference type="EMBL" id="VFU00841.1"/>
    </source>
</evidence>